<keyword evidence="3" id="KW-1185">Reference proteome</keyword>
<comment type="caution">
    <text evidence="2">The sequence shown here is derived from an EMBL/GenBank/DDBJ whole genome shotgun (WGS) entry which is preliminary data.</text>
</comment>
<sequence>MNHIYPDLVHQDVNLFLYNESSSINSTVFHDGVLNDYNDLFPNGTAIETISSVTTGFGLYILSFVTFVGNAMVLHAIRTEKRLQTDLFQFGMT</sequence>
<dbReference type="EMBL" id="VCGU01000009">
    <property type="protein sequence ID" value="TRY70020.1"/>
    <property type="molecule type" value="Genomic_DNA"/>
</dbReference>
<dbReference type="Proteomes" id="UP000318571">
    <property type="component" value="Chromosome 9"/>
</dbReference>
<proteinExistence type="predicted"/>
<reference evidence="2 3" key="1">
    <citation type="journal article" date="2018" name="Nat. Ecol. Evol.">
        <title>Genomic signatures of mitonuclear coevolution across populations of Tigriopus californicus.</title>
        <authorList>
            <person name="Barreto F.S."/>
            <person name="Watson E.T."/>
            <person name="Lima T.G."/>
            <person name="Willett C.S."/>
            <person name="Edmands S."/>
            <person name="Li W."/>
            <person name="Burton R.S."/>
        </authorList>
    </citation>
    <scope>NUCLEOTIDE SEQUENCE [LARGE SCALE GENOMIC DNA]</scope>
    <source>
        <strain evidence="2 3">San Diego</strain>
    </source>
</reference>
<keyword evidence="1" id="KW-1133">Transmembrane helix</keyword>
<dbReference type="AlphaFoldDB" id="A0A553NX70"/>
<gene>
    <name evidence="2" type="ORF">TCAL_17291</name>
</gene>
<evidence type="ECO:0000313" key="3">
    <source>
        <dbReference type="Proteomes" id="UP000318571"/>
    </source>
</evidence>
<evidence type="ECO:0000256" key="1">
    <source>
        <dbReference type="SAM" id="Phobius"/>
    </source>
</evidence>
<keyword evidence="1" id="KW-0812">Transmembrane</keyword>
<organism evidence="2 3">
    <name type="scientific">Tigriopus californicus</name>
    <name type="common">Marine copepod</name>
    <dbReference type="NCBI Taxonomy" id="6832"/>
    <lineage>
        <taxon>Eukaryota</taxon>
        <taxon>Metazoa</taxon>
        <taxon>Ecdysozoa</taxon>
        <taxon>Arthropoda</taxon>
        <taxon>Crustacea</taxon>
        <taxon>Multicrustacea</taxon>
        <taxon>Hexanauplia</taxon>
        <taxon>Copepoda</taxon>
        <taxon>Harpacticoida</taxon>
        <taxon>Harpacticidae</taxon>
        <taxon>Tigriopus</taxon>
    </lineage>
</organism>
<accession>A0A553NX70</accession>
<protein>
    <submittedName>
        <fullName evidence="2">Uncharacterized protein</fullName>
    </submittedName>
</protein>
<name>A0A553NX70_TIGCA</name>
<keyword evidence="1" id="KW-0472">Membrane</keyword>
<feature type="transmembrane region" description="Helical" evidence="1">
    <location>
        <begin position="57"/>
        <end position="77"/>
    </location>
</feature>
<evidence type="ECO:0000313" key="2">
    <source>
        <dbReference type="EMBL" id="TRY70020.1"/>
    </source>
</evidence>